<sequence>MVTVAGDIAAVNKSVCSAKDKWEKIGSGLGLSPTTLEQIGTDNHGDPAKCLYATIYKWLRGMDKASERGITWRALIRTLKTAEVGEVDVAERLMAEKGLVPSALPAVKKPQVSVPLEEEEFKDKIELGLQDLEWLITNLEEMAPGWFFFGLRLKVEYIRLEIIKKNNPSDCVACLRETLVCWLNQNPNAGQLVKALEENKKLLKHIKQSLSQCDHRKELPPVTAGNTLEIYLRKFYCNSPQLGGTTTWPPTLKVEYINLKLISQDQISSAKHQKKIAGLATQGELGAALNQSKELALEDIANYPSPRKVIIIEGAPGIGKTTLAYKLCLDWANRKLLTEFWLVVYIPLRDRLMRVTESVNDLLRYFGDSSPEGPEFIKRSQGKGILFVLDGWDELQMSCRLPDSFFPKLVQGKFLPQSSIVITSRPGAFDCDIRQYANRLIDILGFTEEQVMQYIRSYFKQYEDEGAAQKLIDELQTYPNIASTCYVAINLTILCYVYLASDFHLPLTLTEVYEQFVLHAIKRHFKRLAEIDDPNKINTEGVIGVRAVAGFDESVTRVLKGLGKLALEGIECGDLSFTRRRVTGACLLNDTEEFDGFGLLKVLLLFQIHGTERSYHFMHLTVQEYLAAYTVFQMDEQQQGAWLGKNLTNSSCEKVIKFFCGMDRFKSRPAKVLFIHATTPFELECVFEGQWEDFCQKIAEKMCNKLSITHMRHVEPYQALVYGYVMTKSKTQWHLQWSNCIVEEHVLKGMSRHLLKSPTALTQISMTRSTFATHKAVVLFSELIQSQVDLFELSVTGVKLDEDSFSVICKALENKPTLKAIDLSKNGLSERSSAEHIASLLPKLPSLQALDVSNNHLGEDGCRIILQAAANSTSLEKLCLPKPQSDSLSVYIGELNAKRKEKDLVISFI</sequence>
<dbReference type="CDD" id="cd01670">
    <property type="entry name" value="Death"/>
    <property type="match status" value="1"/>
</dbReference>
<dbReference type="SUPFAM" id="SSF52540">
    <property type="entry name" value="P-loop containing nucleoside triphosphate hydrolases"/>
    <property type="match status" value="1"/>
</dbReference>
<comment type="caution">
    <text evidence="4">The sequence shown here is derived from an EMBL/GenBank/DDBJ whole genome shotgun (WGS) entry which is preliminary data.</text>
</comment>
<dbReference type="Proteomes" id="UP001174909">
    <property type="component" value="Unassembled WGS sequence"/>
</dbReference>
<dbReference type="SUPFAM" id="SSF52047">
    <property type="entry name" value="RNI-like"/>
    <property type="match status" value="1"/>
</dbReference>
<dbReference type="Gene3D" id="3.80.10.10">
    <property type="entry name" value="Ribonuclease Inhibitor"/>
    <property type="match status" value="1"/>
</dbReference>
<dbReference type="InterPro" id="IPR027417">
    <property type="entry name" value="P-loop_NTPase"/>
</dbReference>
<protein>
    <submittedName>
        <fullName evidence="4">NACHT, LRR and PYD domains-containing protein 3</fullName>
    </submittedName>
</protein>
<dbReference type="Pfam" id="PF05729">
    <property type="entry name" value="NACHT"/>
    <property type="match status" value="1"/>
</dbReference>
<keyword evidence="1" id="KW-0547">Nucleotide-binding</keyword>
<dbReference type="InterPro" id="IPR032675">
    <property type="entry name" value="LRR_dom_sf"/>
</dbReference>
<dbReference type="SMART" id="SM00368">
    <property type="entry name" value="LRR_RI"/>
    <property type="match status" value="2"/>
</dbReference>
<dbReference type="EMBL" id="CASHTH010002722">
    <property type="protein sequence ID" value="CAI8034273.1"/>
    <property type="molecule type" value="Genomic_DNA"/>
</dbReference>
<dbReference type="AlphaFoldDB" id="A0AA35SQT3"/>
<evidence type="ECO:0000259" key="3">
    <source>
        <dbReference type="PROSITE" id="PS50837"/>
    </source>
</evidence>
<dbReference type="PROSITE" id="PS50837">
    <property type="entry name" value="NACHT"/>
    <property type="match status" value="1"/>
</dbReference>
<evidence type="ECO:0000256" key="2">
    <source>
        <dbReference type="ARBA" id="ARBA00022840"/>
    </source>
</evidence>
<dbReference type="InterPro" id="IPR011029">
    <property type="entry name" value="DEATH-like_dom_sf"/>
</dbReference>
<feature type="domain" description="NACHT" evidence="3">
    <location>
        <begin position="308"/>
        <end position="428"/>
    </location>
</feature>
<accession>A0AA35SQT3</accession>
<organism evidence="4 5">
    <name type="scientific">Geodia barretti</name>
    <name type="common">Barrett's horny sponge</name>
    <dbReference type="NCBI Taxonomy" id="519541"/>
    <lineage>
        <taxon>Eukaryota</taxon>
        <taxon>Metazoa</taxon>
        <taxon>Porifera</taxon>
        <taxon>Demospongiae</taxon>
        <taxon>Heteroscleromorpha</taxon>
        <taxon>Tetractinellida</taxon>
        <taxon>Astrophorina</taxon>
        <taxon>Geodiidae</taxon>
        <taxon>Geodia</taxon>
    </lineage>
</organism>
<dbReference type="PANTHER" id="PTHR46312:SF2">
    <property type="entry name" value="NUCLEOTIDE-BINDING OLIGOMERIZATION DOMAIN-CONTAINING PROTEIN 2-LIKE"/>
    <property type="match status" value="1"/>
</dbReference>
<gene>
    <name evidence="4" type="ORF">GBAR_LOCUS19314</name>
</gene>
<dbReference type="GO" id="GO:0005524">
    <property type="term" value="F:ATP binding"/>
    <property type="evidence" value="ECO:0007669"/>
    <property type="project" value="UniProtKB-KW"/>
</dbReference>
<dbReference type="PRINTS" id="PR00364">
    <property type="entry name" value="DISEASERSIST"/>
</dbReference>
<keyword evidence="5" id="KW-1185">Reference proteome</keyword>
<proteinExistence type="predicted"/>
<evidence type="ECO:0000313" key="4">
    <source>
        <dbReference type="EMBL" id="CAI8034273.1"/>
    </source>
</evidence>
<dbReference type="InterPro" id="IPR007111">
    <property type="entry name" value="NACHT_NTPase"/>
</dbReference>
<reference evidence="4" key="1">
    <citation type="submission" date="2023-03" db="EMBL/GenBank/DDBJ databases">
        <authorList>
            <person name="Steffen K."/>
            <person name="Cardenas P."/>
        </authorList>
    </citation>
    <scope>NUCLEOTIDE SEQUENCE</scope>
</reference>
<evidence type="ECO:0000313" key="5">
    <source>
        <dbReference type="Proteomes" id="UP001174909"/>
    </source>
</evidence>
<dbReference type="Gene3D" id="3.40.50.300">
    <property type="entry name" value="P-loop containing nucleotide triphosphate hydrolases"/>
    <property type="match status" value="1"/>
</dbReference>
<dbReference type="Gene3D" id="1.10.533.10">
    <property type="entry name" value="Death Domain, Fas"/>
    <property type="match status" value="2"/>
</dbReference>
<name>A0AA35SQT3_GEOBA</name>
<keyword evidence="2" id="KW-0067">ATP-binding</keyword>
<evidence type="ECO:0000256" key="1">
    <source>
        <dbReference type="ARBA" id="ARBA00022741"/>
    </source>
</evidence>
<dbReference type="PANTHER" id="PTHR46312">
    <property type="entry name" value="NACHT DOMAIN-CONTAINING PROTEIN"/>
    <property type="match status" value="1"/>
</dbReference>